<keyword evidence="1" id="KW-1133">Transmembrane helix</keyword>
<keyword evidence="1" id="KW-0812">Transmembrane</keyword>
<evidence type="ECO:0000313" key="3">
    <source>
        <dbReference type="Proteomes" id="UP000572680"/>
    </source>
</evidence>
<evidence type="ECO:0000256" key="1">
    <source>
        <dbReference type="SAM" id="Phobius"/>
    </source>
</evidence>
<accession>A0A7W3LZ31</accession>
<protein>
    <submittedName>
        <fullName evidence="2">Multisubunit Na+/H+ antiporter MnhB subunit</fullName>
    </submittedName>
</protein>
<sequence>MVAFNLSLRTNRRSGQMNGSGLLIIAIAALAAYMGMSWERARRAIFDVRVSRKRVQNLRQTAMRERFHAVLIVTGSLFVIFMIARNR</sequence>
<gene>
    <name evidence="2" type="ORF">HNR61_008680</name>
</gene>
<feature type="transmembrane region" description="Helical" evidence="1">
    <location>
        <begin position="67"/>
        <end position="84"/>
    </location>
</feature>
<reference evidence="2 3" key="1">
    <citation type="submission" date="2020-08" db="EMBL/GenBank/DDBJ databases">
        <title>Genomic Encyclopedia of Type Strains, Phase IV (KMG-IV): sequencing the most valuable type-strain genomes for metagenomic binning, comparative biology and taxonomic classification.</title>
        <authorList>
            <person name="Goeker M."/>
        </authorList>
    </citation>
    <scope>NUCLEOTIDE SEQUENCE [LARGE SCALE GENOMIC DNA]</scope>
    <source>
        <strain evidence="2 3">DSM 44197</strain>
    </source>
</reference>
<dbReference type="AlphaFoldDB" id="A0A7W3LZ31"/>
<evidence type="ECO:0000313" key="2">
    <source>
        <dbReference type="EMBL" id="MBA8956990.1"/>
    </source>
</evidence>
<organism evidence="2 3">
    <name type="scientific">Actinomadura namibiensis</name>
    <dbReference type="NCBI Taxonomy" id="182080"/>
    <lineage>
        <taxon>Bacteria</taxon>
        <taxon>Bacillati</taxon>
        <taxon>Actinomycetota</taxon>
        <taxon>Actinomycetes</taxon>
        <taxon>Streptosporangiales</taxon>
        <taxon>Thermomonosporaceae</taxon>
        <taxon>Actinomadura</taxon>
    </lineage>
</organism>
<keyword evidence="1" id="KW-0472">Membrane</keyword>
<keyword evidence="3" id="KW-1185">Reference proteome</keyword>
<proteinExistence type="predicted"/>
<dbReference type="Proteomes" id="UP000572680">
    <property type="component" value="Unassembled WGS sequence"/>
</dbReference>
<comment type="caution">
    <text evidence="2">The sequence shown here is derived from an EMBL/GenBank/DDBJ whole genome shotgun (WGS) entry which is preliminary data.</text>
</comment>
<name>A0A7W3LZ31_ACTNM</name>
<dbReference type="RefSeq" id="WP_182848854.1">
    <property type="nucleotide sequence ID" value="NZ_BAAALP010000017.1"/>
</dbReference>
<dbReference type="EMBL" id="JACJIA010000019">
    <property type="protein sequence ID" value="MBA8956990.1"/>
    <property type="molecule type" value="Genomic_DNA"/>
</dbReference>